<dbReference type="Gene3D" id="1.10.10.10">
    <property type="entry name" value="Winged helix-like DNA-binding domain superfamily/Winged helix DNA-binding domain"/>
    <property type="match status" value="1"/>
</dbReference>
<organism evidence="2 3">
    <name type="scientific">Roseomonas alba</name>
    <dbReference type="NCBI Taxonomy" id="2846776"/>
    <lineage>
        <taxon>Bacteria</taxon>
        <taxon>Pseudomonadati</taxon>
        <taxon>Pseudomonadota</taxon>
        <taxon>Alphaproteobacteria</taxon>
        <taxon>Acetobacterales</taxon>
        <taxon>Roseomonadaceae</taxon>
        <taxon>Roseomonas</taxon>
    </lineage>
</organism>
<comment type="caution">
    <text evidence="2">The sequence shown here is derived from an EMBL/GenBank/DDBJ whole genome shotgun (WGS) entry which is preliminary data.</text>
</comment>
<accession>A0ABS7A7R5</accession>
<dbReference type="RefSeq" id="WP_219762948.1">
    <property type="nucleotide sequence ID" value="NZ_JAHYBZ010000003.1"/>
</dbReference>
<dbReference type="PROSITE" id="PS51197">
    <property type="entry name" value="HTH_RRF2_2"/>
    <property type="match status" value="1"/>
</dbReference>
<gene>
    <name evidence="2" type="ORF">KPL78_10850</name>
</gene>
<evidence type="ECO:0000313" key="2">
    <source>
        <dbReference type="EMBL" id="MBW6398349.1"/>
    </source>
</evidence>
<proteinExistence type="predicted"/>
<protein>
    <submittedName>
        <fullName evidence="2">Rrf2 family transcriptional regulator</fullName>
    </submittedName>
</protein>
<keyword evidence="1" id="KW-0238">DNA-binding</keyword>
<evidence type="ECO:0000313" key="3">
    <source>
        <dbReference type="Proteomes" id="UP001196565"/>
    </source>
</evidence>
<dbReference type="InterPro" id="IPR036390">
    <property type="entry name" value="WH_DNA-bd_sf"/>
</dbReference>
<keyword evidence="3" id="KW-1185">Reference proteome</keyword>
<dbReference type="Proteomes" id="UP001196565">
    <property type="component" value="Unassembled WGS sequence"/>
</dbReference>
<dbReference type="NCBIfam" id="TIGR00738">
    <property type="entry name" value="rrf2_super"/>
    <property type="match status" value="1"/>
</dbReference>
<dbReference type="SUPFAM" id="SSF46785">
    <property type="entry name" value="Winged helix' DNA-binding domain"/>
    <property type="match status" value="1"/>
</dbReference>
<name>A0ABS7A7R5_9PROT</name>
<dbReference type="InterPro" id="IPR036388">
    <property type="entry name" value="WH-like_DNA-bd_sf"/>
</dbReference>
<dbReference type="PANTHER" id="PTHR33221:SF5">
    <property type="entry name" value="HTH-TYPE TRANSCRIPTIONAL REGULATOR ISCR"/>
    <property type="match status" value="1"/>
</dbReference>
<reference evidence="2 3" key="1">
    <citation type="submission" date="2021-07" db="EMBL/GenBank/DDBJ databases">
        <authorList>
            <person name="So Y."/>
        </authorList>
    </citation>
    <scope>NUCLEOTIDE SEQUENCE [LARGE SCALE GENOMIC DNA]</scope>
    <source>
        <strain evidence="2 3">HJA6</strain>
    </source>
</reference>
<dbReference type="InterPro" id="IPR000944">
    <property type="entry name" value="Tscrpt_reg_Rrf2"/>
</dbReference>
<dbReference type="EMBL" id="JAHYBZ010000003">
    <property type="protein sequence ID" value="MBW6398349.1"/>
    <property type="molecule type" value="Genomic_DNA"/>
</dbReference>
<sequence>MLTQRAKYGLRAMSLLAARCPQGGTMAISELAQAGHIPPKFLEAILLDLKRHGFLTSRRGKAGGYALAQPAANIAIGDLIRALDGPLAPIPCASLTAYRPCADCTDAATCEIRRLMRQVRDAMAQILDGTTLADFAASSAAQAPVAVMAEMR</sequence>
<evidence type="ECO:0000256" key="1">
    <source>
        <dbReference type="ARBA" id="ARBA00023125"/>
    </source>
</evidence>
<dbReference type="PANTHER" id="PTHR33221">
    <property type="entry name" value="WINGED HELIX-TURN-HELIX TRANSCRIPTIONAL REGULATOR, RRF2 FAMILY"/>
    <property type="match status" value="1"/>
</dbReference>
<dbReference type="Pfam" id="PF02082">
    <property type="entry name" value="Rrf2"/>
    <property type="match status" value="1"/>
</dbReference>